<dbReference type="AlphaFoldDB" id="A0A8H3FU06"/>
<dbReference type="GO" id="GO:0000287">
    <property type="term" value="F:magnesium ion binding"/>
    <property type="evidence" value="ECO:0007669"/>
    <property type="project" value="TreeGrafter"/>
</dbReference>
<dbReference type="GO" id="GO:0015087">
    <property type="term" value="F:cobalt ion transmembrane transporter activity"/>
    <property type="evidence" value="ECO:0007669"/>
    <property type="project" value="TreeGrafter"/>
</dbReference>
<evidence type="ECO:0000313" key="7">
    <source>
        <dbReference type="Proteomes" id="UP000664521"/>
    </source>
</evidence>
<comment type="subcellular location">
    <subcellularLocation>
        <location evidence="1">Cell membrane</location>
        <topology evidence="1">Multi-pass membrane protein</topology>
    </subcellularLocation>
</comment>
<evidence type="ECO:0000256" key="4">
    <source>
        <dbReference type="ARBA" id="ARBA00023136"/>
    </source>
</evidence>
<accession>A0A8H3FU06</accession>
<dbReference type="Gene3D" id="1.20.58.340">
    <property type="entry name" value="Magnesium transport protein CorA, transmembrane region"/>
    <property type="match status" value="1"/>
</dbReference>
<feature type="transmembrane region" description="Helical" evidence="5">
    <location>
        <begin position="219"/>
        <end position="244"/>
    </location>
</feature>
<name>A0A8H3FU06_9LECA</name>
<dbReference type="InterPro" id="IPR045863">
    <property type="entry name" value="CorA_TM1_TM2"/>
</dbReference>
<dbReference type="SUPFAM" id="SSF144083">
    <property type="entry name" value="Magnesium transport protein CorA, transmembrane region"/>
    <property type="match status" value="1"/>
</dbReference>
<evidence type="ECO:0000256" key="2">
    <source>
        <dbReference type="ARBA" id="ARBA00022692"/>
    </source>
</evidence>
<organism evidence="6 7">
    <name type="scientific">Heterodermia speciosa</name>
    <dbReference type="NCBI Taxonomy" id="116794"/>
    <lineage>
        <taxon>Eukaryota</taxon>
        <taxon>Fungi</taxon>
        <taxon>Dikarya</taxon>
        <taxon>Ascomycota</taxon>
        <taxon>Pezizomycotina</taxon>
        <taxon>Lecanoromycetes</taxon>
        <taxon>OSLEUM clade</taxon>
        <taxon>Lecanoromycetidae</taxon>
        <taxon>Caliciales</taxon>
        <taxon>Physciaceae</taxon>
        <taxon>Heterodermia</taxon>
    </lineage>
</organism>
<keyword evidence="7" id="KW-1185">Reference proteome</keyword>
<dbReference type="InterPro" id="IPR002523">
    <property type="entry name" value="MgTranspt_CorA/ZnTranspt_ZntB"/>
</dbReference>
<comment type="caution">
    <text evidence="6">The sequence shown here is derived from an EMBL/GenBank/DDBJ whole genome shotgun (WGS) entry which is preliminary data.</text>
</comment>
<dbReference type="GO" id="GO:0015095">
    <property type="term" value="F:magnesium ion transmembrane transporter activity"/>
    <property type="evidence" value="ECO:0007669"/>
    <property type="project" value="TreeGrafter"/>
</dbReference>
<feature type="transmembrane region" description="Helical" evidence="5">
    <location>
        <begin position="256"/>
        <end position="277"/>
    </location>
</feature>
<dbReference type="GO" id="GO:0050897">
    <property type="term" value="F:cobalt ion binding"/>
    <property type="evidence" value="ECO:0007669"/>
    <property type="project" value="TreeGrafter"/>
</dbReference>
<sequence length="294" mass="34440">MSASEGVNYLNQDLAWALTTPPRSGIYDSNHHYLEYVRRQWSGDTAKATGTTDWQTPDVEFLLTYIMTKLQRTPTHSRQGRPIPDIQSAYVPIVSELKRRRGAQFKRHESVKLVREYVSCMNEISQIYEISEQKIIYLEEIHKRWRLHERQMIANNTMKPEREGDMSRIIEATISYIKDNHKHLPRLLSDLKSSLDVLFQLRTIEQNELAIIAESNNKAILVFTVVTIVFLPLSFFTSYFGMNLRGITDTDRTERYFWAVCGSVTVFVVTLTVIFGFKNRLHAWAWENRRFAKR</sequence>
<dbReference type="GO" id="GO:0005886">
    <property type="term" value="C:plasma membrane"/>
    <property type="evidence" value="ECO:0007669"/>
    <property type="project" value="UniProtKB-SubCell"/>
</dbReference>
<dbReference type="EMBL" id="CAJPDS010000062">
    <property type="protein sequence ID" value="CAF9932231.1"/>
    <property type="molecule type" value="Genomic_DNA"/>
</dbReference>
<dbReference type="PANTHER" id="PTHR46494">
    <property type="entry name" value="CORA FAMILY METAL ION TRANSPORTER (EUROFUNG)"/>
    <property type="match status" value="1"/>
</dbReference>
<dbReference type="OrthoDB" id="5430750at2759"/>
<keyword evidence="4 5" id="KW-0472">Membrane</keyword>
<evidence type="ECO:0000256" key="5">
    <source>
        <dbReference type="SAM" id="Phobius"/>
    </source>
</evidence>
<keyword evidence="3 5" id="KW-1133">Transmembrane helix</keyword>
<gene>
    <name evidence="6" type="ORF">HETSPECPRED_008307</name>
</gene>
<reference evidence="6" key="1">
    <citation type="submission" date="2021-03" db="EMBL/GenBank/DDBJ databases">
        <authorList>
            <person name="Tagirdzhanova G."/>
        </authorList>
    </citation>
    <scope>NUCLEOTIDE SEQUENCE</scope>
</reference>
<evidence type="ECO:0000256" key="3">
    <source>
        <dbReference type="ARBA" id="ARBA00022989"/>
    </source>
</evidence>
<keyword evidence="2 5" id="KW-0812">Transmembrane</keyword>
<dbReference type="Pfam" id="PF01544">
    <property type="entry name" value="CorA"/>
    <property type="match status" value="1"/>
</dbReference>
<dbReference type="Proteomes" id="UP000664521">
    <property type="component" value="Unassembled WGS sequence"/>
</dbReference>
<evidence type="ECO:0000256" key="1">
    <source>
        <dbReference type="ARBA" id="ARBA00004651"/>
    </source>
</evidence>
<proteinExistence type="predicted"/>
<protein>
    <submittedName>
        <fullName evidence="6">Uncharacterized protein</fullName>
    </submittedName>
</protein>
<evidence type="ECO:0000313" key="6">
    <source>
        <dbReference type="EMBL" id="CAF9932231.1"/>
    </source>
</evidence>
<dbReference type="PANTHER" id="PTHR46494:SF1">
    <property type="entry name" value="CORA FAMILY METAL ION TRANSPORTER (EUROFUNG)"/>
    <property type="match status" value="1"/>
</dbReference>